<dbReference type="Proteomes" id="UP000064249">
    <property type="component" value="Unassembled WGS sequence"/>
</dbReference>
<evidence type="ECO:0000259" key="4">
    <source>
        <dbReference type="Pfam" id="PF26514"/>
    </source>
</evidence>
<evidence type="ECO:0000313" key="6">
    <source>
        <dbReference type="Proteomes" id="UP000064249"/>
    </source>
</evidence>
<evidence type="ECO:0000256" key="2">
    <source>
        <dbReference type="SAM" id="Phobius"/>
    </source>
</evidence>
<evidence type="ECO:0000313" key="5">
    <source>
        <dbReference type="EMBL" id="KUK46941.1"/>
    </source>
</evidence>
<name>A0A101FYV9_9CHLR</name>
<feature type="region of interest" description="Disordered" evidence="1">
    <location>
        <begin position="308"/>
        <end position="335"/>
    </location>
</feature>
<sequence>MGKNKTLALLILIPLLLIGCTTAPSQTDSDNGTLVIGEVYTLESGKTIHGNLAIIGSSFTMEEGSQVIGDISLIGSTAQINGQVNGDIFAFAGSSTLESSAVIDGDFNQIFHKIHQNEGSQITGTISTYSSPQAIQPAWSSFSFLIPFFSNPEKILTSRLVLSAVFLLIACLVAYLLPKPTHNVMRSIQNQPGVSWGVGFLMLLAVPIITLILAITICLSPFALVLLVVFLVASLFGWIALAALLGELMNRWFYLKMSLVLQTLVGGLLIALLVSLLTLIPVVGWIAVMLLGCYGLGGVTSSRFGKFEDKGDRKRKKNAISKEISSENGKATQEE</sequence>
<feature type="domain" description="DUF8173" evidence="4">
    <location>
        <begin position="160"/>
        <end position="299"/>
    </location>
</feature>
<evidence type="ECO:0000256" key="1">
    <source>
        <dbReference type="SAM" id="MobiDB-lite"/>
    </source>
</evidence>
<protein>
    <submittedName>
        <fullName evidence="5">Putative membrane protein</fullName>
    </submittedName>
</protein>
<evidence type="ECO:0000256" key="3">
    <source>
        <dbReference type="SAM" id="SignalP"/>
    </source>
</evidence>
<dbReference type="EMBL" id="LGFU01000003">
    <property type="protein sequence ID" value="KUK46941.1"/>
    <property type="molecule type" value="Genomic_DNA"/>
</dbReference>
<dbReference type="Pfam" id="PF26514">
    <property type="entry name" value="DUF8173"/>
    <property type="match status" value="1"/>
</dbReference>
<keyword evidence="2" id="KW-1133">Transmembrane helix</keyword>
<keyword evidence="2" id="KW-0472">Membrane</keyword>
<keyword evidence="3" id="KW-0732">Signal</keyword>
<dbReference type="InterPro" id="IPR058486">
    <property type="entry name" value="DUF8173"/>
</dbReference>
<accession>A0A101FYV9</accession>
<feature type="transmembrane region" description="Helical" evidence="2">
    <location>
        <begin position="198"/>
        <end position="217"/>
    </location>
</feature>
<organism evidence="5 6">
    <name type="scientific">Anaerolinea thermophila</name>
    <dbReference type="NCBI Taxonomy" id="167964"/>
    <lineage>
        <taxon>Bacteria</taxon>
        <taxon>Bacillati</taxon>
        <taxon>Chloroflexota</taxon>
        <taxon>Anaerolineae</taxon>
        <taxon>Anaerolineales</taxon>
        <taxon>Anaerolineaceae</taxon>
        <taxon>Anaerolinea</taxon>
    </lineage>
</organism>
<reference evidence="5 6" key="1">
    <citation type="journal article" date="2015" name="MBio">
        <title>Genome-Resolved Metagenomic Analysis Reveals Roles for Candidate Phyla and Other Microbial Community Members in Biogeochemical Transformations in Oil Reservoirs.</title>
        <authorList>
            <person name="Hu P."/>
            <person name="Tom L."/>
            <person name="Singh A."/>
            <person name="Thomas B.C."/>
            <person name="Baker B.J."/>
            <person name="Piceno Y.M."/>
            <person name="Andersen G.L."/>
            <person name="Banfield J.F."/>
        </authorList>
    </citation>
    <scope>NUCLEOTIDE SEQUENCE [LARGE SCALE GENOMIC DNA]</scope>
    <source>
        <strain evidence="5">46_16</strain>
    </source>
</reference>
<gene>
    <name evidence="5" type="ORF">XD73_0138</name>
</gene>
<dbReference type="AlphaFoldDB" id="A0A101FYV9"/>
<dbReference type="PROSITE" id="PS51257">
    <property type="entry name" value="PROKAR_LIPOPROTEIN"/>
    <property type="match status" value="1"/>
</dbReference>
<feature type="transmembrane region" description="Helical" evidence="2">
    <location>
        <begin position="223"/>
        <end position="245"/>
    </location>
</feature>
<feature type="transmembrane region" description="Helical" evidence="2">
    <location>
        <begin position="283"/>
        <end position="305"/>
    </location>
</feature>
<feature type="transmembrane region" description="Helical" evidence="2">
    <location>
        <begin position="257"/>
        <end position="277"/>
    </location>
</feature>
<feature type="transmembrane region" description="Helical" evidence="2">
    <location>
        <begin position="160"/>
        <end position="177"/>
    </location>
</feature>
<proteinExistence type="predicted"/>
<keyword evidence="2" id="KW-0812">Transmembrane</keyword>
<feature type="chain" id="PRO_5007096330" evidence="3">
    <location>
        <begin position="26"/>
        <end position="335"/>
    </location>
</feature>
<feature type="compositionally biased region" description="Polar residues" evidence="1">
    <location>
        <begin position="326"/>
        <end position="335"/>
    </location>
</feature>
<feature type="signal peptide" evidence="3">
    <location>
        <begin position="1"/>
        <end position="25"/>
    </location>
</feature>
<comment type="caution">
    <text evidence="5">The sequence shown here is derived from an EMBL/GenBank/DDBJ whole genome shotgun (WGS) entry which is preliminary data.</text>
</comment>